<name>A0ABN3BUH4_9MICC</name>
<dbReference type="Pfam" id="PF13384">
    <property type="entry name" value="HTH_23"/>
    <property type="match status" value="1"/>
</dbReference>
<accession>A0ABN3BUH4</accession>
<sequence length="69" mass="7638">MDDQQLSRSLDSDDPAVGLRAVGALHRLAEVTEARYVALARERGWTWEQIGDALGVSRQSVHVKHGKAR</sequence>
<protein>
    <submittedName>
        <fullName evidence="1">Helix-turn-helix domain-containing protein</fullName>
    </submittedName>
</protein>
<dbReference type="Proteomes" id="UP001500432">
    <property type="component" value="Unassembled WGS sequence"/>
</dbReference>
<dbReference type="RefSeq" id="WP_208712078.1">
    <property type="nucleotide sequence ID" value="NZ_BAAAQW010000005.1"/>
</dbReference>
<reference evidence="1 2" key="1">
    <citation type="journal article" date="2019" name="Int. J. Syst. Evol. Microbiol.">
        <title>The Global Catalogue of Microorganisms (GCM) 10K type strain sequencing project: providing services to taxonomists for standard genome sequencing and annotation.</title>
        <authorList>
            <consortium name="The Broad Institute Genomics Platform"/>
            <consortium name="The Broad Institute Genome Sequencing Center for Infectious Disease"/>
            <person name="Wu L."/>
            <person name="Ma J."/>
        </authorList>
    </citation>
    <scope>NUCLEOTIDE SEQUENCE [LARGE SCALE GENOMIC DNA]</scope>
    <source>
        <strain evidence="1 2">JCM 16034</strain>
    </source>
</reference>
<keyword evidence="2" id="KW-1185">Reference proteome</keyword>
<evidence type="ECO:0000313" key="2">
    <source>
        <dbReference type="Proteomes" id="UP001500432"/>
    </source>
</evidence>
<proteinExistence type="predicted"/>
<gene>
    <name evidence="1" type="ORF">GCM10009849_20950</name>
</gene>
<organism evidence="1 2">
    <name type="scientific">Sinomonas flava</name>
    <dbReference type="NCBI Taxonomy" id="496857"/>
    <lineage>
        <taxon>Bacteria</taxon>
        <taxon>Bacillati</taxon>
        <taxon>Actinomycetota</taxon>
        <taxon>Actinomycetes</taxon>
        <taxon>Micrococcales</taxon>
        <taxon>Micrococcaceae</taxon>
        <taxon>Sinomonas</taxon>
    </lineage>
</organism>
<evidence type="ECO:0000313" key="1">
    <source>
        <dbReference type="EMBL" id="GAA2200438.1"/>
    </source>
</evidence>
<dbReference type="EMBL" id="BAAAQW010000005">
    <property type="protein sequence ID" value="GAA2200438.1"/>
    <property type="molecule type" value="Genomic_DNA"/>
</dbReference>
<comment type="caution">
    <text evidence="1">The sequence shown here is derived from an EMBL/GenBank/DDBJ whole genome shotgun (WGS) entry which is preliminary data.</text>
</comment>